<reference evidence="3 4" key="1">
    <citation type="submission" date="2020-10" db="EMBL/GenBank/DDBJ databases">
        <title>Plant Genome Project.</title>
        <authorList>
            <person name="Zhang R.-G."/>
        </authorList>
    </citation>
    <scope>NUCLEOTIDE SEQUENCE [LARGE SCALE GENOMIC DNA]</scope>
    <source>
        <strain evidence="3">FAFU-HL-1</strain>
        <tissue evidence="3">Leaf</tissue>
    </source>
</reference>
<dbReference type="Proteomes" id="UP000657918">
    <property type="component" value="Unassembled WGS sequence"/>
</dbReference>
<dbReference type="GO" id="GO:0006979">
    <property type="term" value="P:response to oxidative stress"/>
    <property type="evidence" value="ECO:0007669"/>
    <property type="project" value="InterPro"/>
</dbReference>
<keyword evidence="4" id="KW-1185">Reference proteome</keyword>
<gene>
    <name evidence="3" type="ORF">SADUNF_Sadunf18G0021300</name>
</gene>
<comment type="similarity">
    <text evidence="1">Belongs to the peroxidase family.</text>
</comment>
<evidence type="ECO:0000259" key="2">
    <source>
        <dbReference type="Pfam" id="PF00141"/>
    </source>
</evidence>
<dbReference type="InterPro" id="IPR002016">
    <property type="entry name" value="Haem_peroxidase"/>
</dbReference>
<dbReference type="OrthoDB" id="2859658at2759"/>
<proteinExistence type="inferred from homology"/>
<organism evidence="3 4">
    <name type="scientific">Salix dunnii</name>
    <dbReference type="NCBI Taxonomy" id="1413687"/>
    <lineage>
        <taxon>Eukaryota</taxon>
        <taxon>Viridiplantae</taxon>
        <taxon>Streptophyta</taxon>
        <taxon>Embryophyta</taxon>
        <taxon>Tracheophyta</taxon>
        <taxon>Spermatophyta</taxon>
        <taxon>Magnoliopsida</taxon>
        <taxon>eudicotyledons</taxon>
        <taxon>Gunneridae</taxon>
        <taxon>Pentapetalae</taxon>
        <taxon>rosids</taxon>
        <taxon>fabids</taxon>
        <taxon>Malpighiales</taxon>
        <taxon>Salicaceae</taxon>
        <taxon>Saliceae</taxon>
        <taxon>Salix</taxon>
    </lineage>
</organism>
<dbReference type="GO" id="GO:0004601">
    <property type="term" value="F:peroxidase activity"/>
    <property type="evidence" value="ECO:0007669"/>
    <property type="project" value="InterPro"/>
</dbReference>
<accession>A0A835J2Y5</accession>
<dbReference type="EMBL" id="JADGMS010000018">
    <property type="protein sequence ID" value="KAF9662131.1"/>
    <property type="molecule type" value="Genomic_DNA"/>
</dbReference>
<comment type="caution">
    <text evidence="3">The sequence shown here is derived from an EMBL/GenBank/DDBJ whole genome shotgun (WGS) entry which is preliminary data.</text>
</comment>
<dbReference type="AlphaFoldDB" id="A0A835J2Y5"/>
<dbReference type="SUPFAM" id="SSF48113">
    <property type="entry name" value="Heme-dependent peroxidases"/>
    <property type="match status" value="1"/>
</dbReference>
<sequence length="250" mass="27513">MESFCSFYHSNLIQSPPCTPRSKTKAFSNIIHQRWVLEVPSTPANPPLYSLLVLSKNSNFPPNLNDPIPQWSYFEPHLSNPVLFPSSNNDNGSGNAAASSPILRYRAFHNCHRHGGIGQQGKRPILKEVYHGTLIELVLRFNTSTYILMKEEVRKVVSKGKEPTISMGIQIYPQVASWADVIAVAGAEAVSVCGGGATIPVPLCRLDSQEPDAEGKLPQESLNAASFYTSLAMNTCYTALIMDSKFDCRN</sequence>
<name>A0A835J2Y5_9ROSI</name>
<evidence type="ECO:0000256" key="1">
    <source>
        <dbReference type="RuleBase" id="RU004241"/>
    </source>
</evidence>
<dbReference type="InterPro" id="IPR010255">
    <property type="entry name" value="Haem_peroxidase_sf"/>
</dbReference>
<protein>
    <recommendedName>
        <fullName evidence="2">Plant heme peroxidase family profile domain-containing protein</fullName>
    </recommendedName>
</protein>
<evidence type="ECO:0000313" key="3">
    <source>
        <dbReference type="EMBL" id="KAF9662131.1"/>
    </source>
</evidence>
<dbReference type="Gene3D" id="1.10.520.10">
    <property type="match status" value="1"/>
</dbReference>
<feature type="domain" description="Plant heme peroxidase family profile" evidence="2">
    <location>
        <begin position="173"/>
        <end position="227"/>
    </location>
</feature>
<dbReference type="GO" id="GO:0020037">
    <property type="term" value="F:heme binding"/>
    <property type="evidence" value="ECO:0007669"/>
    <property type="project" value="InterPro"/>
</dbReference>
<dbReference type="Pfam" id="PF00141">
    <property type="entry name" value="peroxidase"/>
    <property type="match status" value="1"/>
</dbReference>
<evidence type="ECO:0000313" key="4">
    <source>
        <dbReference type="Proteomes" id="UP000657918"/>
    </source>
</evidence>